<protein>
    <submittedName>
        <fullName evidence="3">Uncharacterized protein</fullName>
    </submittedName>
</protein>
<proteinExistence type="predicted"/>
<sequence>MQSIGIKSASSGRVPPEEDPDQGSRTAEPSKYARYADYAPLLAGVGATAGCAGALLALLDLSSPLRGPLVLFFLLAAPGFALAPWLRGLDVRGRAVACASGAVVVNLFVAQAMLALHVWSVRGGVAAVGGVGALVFLSALARRRRHRTPSGGTP</sequence>
<keyword evidence="4" id="KW-1185">Reference proteome</keyword>
<dbReference type="AlphaFoldDB" id="A0A6L6X7S4"/>
<feature type="compositionally biased region" description="Polar residues" evidence="1">
    <location>
        <begin position="1"/>
        <end position="11"/>
    </location>
</feature>
<keyword evidence="2" id="KW-0472">Membrane</keyword>
<evidence type="ECO:0000256" key="1">
    <source>
        <dbReference type="SAM" id="MobiDB-lite"/>
    </source>
</evidence>
<keyword evidence="2" id="KW-1133">Transmembrane helix</keyword>
<evidence type="ECO:0000313" key="4">
    <source>
        <dbReference type="Proteomes" id="UP000483802"/>
    </source>
</evidence>
<name>A0A6L6X7S4_9ACTN</name>
<feature type="transmembrane region" description="Helical" evidence="2">
    <location>
        <begin position="95"/>
        <end position="118"/>
    </location>
</feature>
<evidence type="ECO:0000313" key="3">
    <source>
        <dbReference type="EMBL" id="MVO89610.1"/>
    </source>
</evidence>
<dbReference type="Proteomes" id="UP000483802">
    <property type="component" value="Unassembled WGS sequence"/>
</dbReference>
<feature type="region of interest" description="Disordered" evidence="1">
    <location>
        <begin position="1"/>
        <end position="27"/>
    </location>
</feature>
<feature type="transmembrane region" description="Helical" evidence="2">
    <location>
        <begin position="65"/>
        <end position="83"/>
    </location>
</feature>
<feature type="transmembrane region" description="Helical" evidence="2">
    <location>
        <begin position="38"/>
        <end position="59"/>
    </location>
</feature>
<dbReference type="RefSeq" id="WP_063803709.1">
    <property type="nucleotide sequence ID" value="NZ_WPNZ01000025.1"/>
</dbReference>
<evidence type="ECO:0000256" key="2">
    <source>
        <dbReference type="SAM" id="Phobius"/>
    </source>
</evidence>
<gene>
    <name evidence="3" type="ORF">GPA10_33890</name>
</gene>
<comment type="caution">
    <text evidence="3">The sequence shown here is derived from an EMBL/GenBank/DDBJ whole genome shotgun (WGS) entry which is preliminary data.</text>
</comment>
<keyword evidence="2" id="KW-0812">Transmembrane</keyword>
<reference evidence="3 4" key="1">
    <citation type="submission" date="2019-11" db="EMBL/GenBank/DDBJ databases">
        <title>Streptomyces typhae sp. nov., a novel endophytic actinomycete isolated from the root of cattail pollen (Typha angustifolia L.).</title>
        <authorList>
            <person name="Peng C."/>
        </authorList>
    </citation>
    <scope>NUCLEOTIDE SEQUENCE [LARGE SCALE GENOMIC DNA]</scope>
    <source>
        <strain evidence="4">p1417</strain>
    </source>
</reference>
<feature type="transmembrane region" description="Helical" evidence="2">
    <location>
        <begin position="124"/>
        <end position="141"/>
    </location>
</feature>
<dbReference type="EMBL" id="WPNZ01000025">
    <property type="protein sequence ID" value="MVO89610.1"/>
    <property type="molecule type" value="Genomic_DNA"/>
</dbReference>
<organism evidence="3 4">
    <name type="scientific">Streptomyces typhae</name>
    <dbReference type="NCBI Taxonomy" id="2681492"/>
    <lineage>
        <taxon>Bacteria</taxon>
        <taxon>Bacillati</taxon>
        <taxon>Actinomycetota</taxon>
        <taxon>Actinomycetes</taxon>
        <taxon>Kitasatosporales</taxon>
        <taxon>Streptomycetaceae</taxon>
        <taxon>Streptomyces</taxon>
    </lineage>
</organism>
<accession>A0A6L6X7S4</accession>